<keyword evidence="2" id="KW-1185">Reference proteome</keyword>
<dbReference type="Proteomes" id="UP000001940">
    <property type="component" value="Chromosome II"/>
</dbReference>
<dbReference type="CTD" id="13185022"/>
<gene>
    <name evidence="1 3" type="ORF">C17C3.24</name>
    <name evidence="1" type="ORF">CELE_C17C3.24</name>
</gene>
<reference evidence="1 2" key="1">
    <citation type="journal article" date="1998" name="Science">
        <title>Genome sequence of the nematode C. elegans: a platform for investigating biology.</title>
        <authorList>
            <consortium name="The C. elegans sequencing consortium"/>
            <person name="Sulson J.E."/>
            <person name="Waterston R."/>
        </authorList>
    </citation>
    <scope>NUCLEOTIDE SEQUENCE [LARGE SCALE GENOMIC DNA]</scope>
    <source>
        <strain evidence="1 2">Bristol N2</strain>
    </source>
</reference>
<name>H2KYU1_CAEEL</name>
<dbReference type="SMR" id="H2KYU1"/>
<evidence type="ECO:0000313" key="1">
    <source>
        <dbReference type="EMBL" id="CCE67229.1"/>
    </source>
</evidence>
<dbReference type="HOGENOM" id="CLU_3160438_0_0_1"/>
<evidence type="ECO:0000313" key="2">
    <source>
        <dbReference type="Proteomes" id="UP000001940"/>
    </source>
</evidence>
<proteinExistence type="predicted"/>
<dbReference type="GeneID" id="13185022"/>
<dbReference type="InParanoid" id="H2KYU1"/>
<dbReference type="EMBL" id="BX284602">
    <property type="protein sequence ID" value="CCE67229.1"/>
    <property type="molecule type" value="Genomic_DNA"/>
</dbReference>
<accession>H2KYU1</accession>
<dbReference type="AGR" id="WB:WBGene00219272"/>
<dbReference type="PaxDb" id="6239-C17C3.24.2"/>
<dbReference type="RefSeq" id="NP_001380100.1">
    <property type="nucleotide sequence ID" value="NM_001393072.1"/>
</dbReference>
<protein>
    <submittedName>
        <fullName evidence="1">Uncharacterized protein</fullName>
    </submittedName>
</protein>
<dbReference type="KEGG" id="cel:CELE_C17C3.24"/>
<dbReference type="Bgee" id="WBGene00219272">
    <property type="expression patterns" value="Expressed in adult organism"/>
</dbReference>
<sequence length="48" mass="5300">METRLQEEIATNDLASSTISKSRHAIFASIIEELKSISSHFCIPALPI</sequence>
<evidence type="ECO:0000313" key="3">
    <source>
        <dbReference type="WormBase" id="C17C3.24"/>
    </source>
</evidence>
<dbReference type="AlphaFoldDB" id="H2KYU1"/>
<dbReference type="WormBase" id="C17C3.24">
    <property type="protein sequence ID" value="CE46602"/>
    <property type="gene ID" value="WBGene00219272"/>
</dbReference>
<organism evidence="1 2">
    <name type="scientific">Caenorhabditis elegans</name>
    <dbReference type="NCBI Taxonomy" id="6239"/>
    <lineage>
        <taxon>Eukaryota</taxon>
        <taxon>Metazoa</taxon>
        <taxon>Ecdysozoa</taxon>
        <taxon>Nematoda</taxon>
        <taxon>Chromadorea</taxon>
        <taxon>Rhabditida</taxon>
        <taxon>Rhabditina</taxon>
        <taxon>Rhabditomorpha</taxon>
        <taxon>Rhabditoidea</taxon>
        <taxon>Rhabditidae</taxon>
        <taxon>Peloderinae</taxon>
        <taxon>Caenorhabditis</taxon>
    </lineage>
</organism>